<keyword evidence="2" id="KW-1185">Reference proteome</keyword>
<proteinExistence type="predicted"/>
<dbReference type="EMBL" id="MDYQ01000302">
    <property type="protein sequence ID" value="PRP76770.1"/>
    <property type="molecule type" value="Genomic_DNA"/>
</dbReference>
<evidence type="ECO:0000313" key="2">
    <source>
        <dbReference type="Proteomes" id="UP000241769"/>
    </source>
</evidence>
<dbReference type="Proteomes" id="UP000241769">
    <property type="component" value="Unassembled WGS sequence"/>
</dbReference>
<reference evidence="1 2" key="1">
    <citation type="journal article" date="2018" name="Genome Biol. Evol.">
        <title>Multiple Roots of Fruiting Body Formation in Amoebozoa.</title>
        <authorList>
            <person name="Hillmann F."/>
            <person name="Forbes G."/>
            <person name="Novohradska S."/>
            <person name="Ferling I."/>
            <person name="Riege K."/>
            <person name="Groth M."/>
            <person name="Westermann M."/>
            <person name="Marz M."/>
            <person name="Spaller T."/>
            <person name="Winckler T."/>
            <person name="Schaap P."/>
            <person name="Glockner G."/>
        </authorList>
    </citation>
    <scope>NUCLEOTIDE SEQUENCE [LARGE SCALE GENOMIC DNA]</scope>
    <source>
        <strain evidence="1 2">Jena</strain>
    </source>
</reference>
<sequence>MNLLWQSALTAISWRKQSNEFSDRRMFNSFETPADLAQAAREYGRETQRGQLSYITQTGSAGQQACLREEGLSTSNINTAFLDTPKDIFKSG</sequence>
<dbReference type="AlphaFoldDB" id="A0A2P6MYI4"/>
<name>A0A2P6MYI4_9EUKA</name>
<accession>A0A2P6MYI4</accession>
<dbReference type="InParanoid" id="A0A2P6MYI4"/>
<evidence type="ECO:0000313" key="1">
    <source>
        <dbReference type="EMBL" id="PRP76770.1"/>
    </source>
</evidence>
<gene>
    <name evidence="1" type="ORF">PROFUN_14783</name>
</gene>
<comment type="caution">
    <text evidence="1">The sequence shown here is derived from an EMBL/GenBank/DDBJ whole genome shotgun (WGS) entry which is preliminary data.</text>
</comment>
<protein>
    <submittedName>
        <fullName evidence="1">Uncharacterized protein</fullName>
    </submittedName>
</protein>
<organism evidence="1 2">
    <name type="scientific">Planoprotostelium fungivorum</name>
    <dbReference type="NCBI Taxonomy" id="1890364"/>
    <lineage>
        <taxon>Eukaryota</taxon>
        <taxon>Amoebozoa</taxon>
        <taxon>Evosea</taxon>
        <taxon>Variosea</taxon>
        <taxon>Cavosteliida</taxon>
        <taxon>Cavosteliaceae</taxon>
        <taxon>Planoprotostelium</taxon>
    </lineage>
</organism>